<keyword evidence="4" id="KW-0106">Calcium</keyword>
<comment type="similarity">
    <text evidence="1">Belongs to the sulfatase family.</text>
</comment>
<dbReference type="GO" id="GO:0004065">
    <property type="term" value="F:arylsulfatase activity"/>
    <property type="evidence" value="ECO:0007669"/>
    <property type="project" value="TreeGrafter"/>
</dbReference>
<sequence length="505" mass="56451">MSLNRRDFLKTGAGGTLLAMSGKSAGAVPKQADHPNILMIVVDQMNLDAISAYREILSEPAYGCHWLNTPNLDWLTRNGTSFIESHSADPICCPARASLFTGRMSCEHGVFYNNIGIDEKVPNLGQWLQNEAGYKTVYCGKWHAGGAWNCPTVSGPRKIPGFDTLPVGSHGVGRTLDYEVSMATEAFVRNYKGSRPLFMVAGLLNPHDICFWHPVSGKGLVTLGEDYYHLGEALPTLPPNQDFEFDETGVTDRNKIGPNQWGDMKWKQYIYDYLRQIEILDRDVGRMLDAVRARDDNTVVIFTSDHGDGAGRHRRCGKWQPYESSVKVPLIVCGPGVKADWVDQEHLVSGVDLVPTVCEFAGVAPPPNMRGRSLVPLLRGAAPQEWRDHVYYSFQHTGRCIRTKKYKYVMRYKFSGQVPKPPAASNVLDLPFVLKEGGAPARFVPGEGARFEKEPNEFLFDLENDPWETKNLAGDGQHADTLAAHRRLLKDWEQKLTIGTRFDRN</sequence>
<name>A0A6P1MDX6_9BACT</name>
<evidence type="ECO:0000256" key="3">
    <source>
        <dbReference type="ARBA" id="ARBA00022801"/>
    </source>
</evidence>
<dbReference type="PANTHER" id="PTHR42693:SF33">
    <property type="entry name" value="ARYLSULFATASE"/>
    <property type="match status" value="1"/>
</dbReference>
<accession>A0A6P1MDX6</accession>
<dbReference type="InterPro" id="IPR000917">
    <property type="entry name" value="Sulfatase_N"/>
</dbReference>
<evidence type="ECO:0000256" key="1">
    <source>
        <dbReference type="ARBA" id="ARBA00008779"/>
    </source>
</evidence>
<evidence type="ECO:0000259" key="5">
    <source>
        <dbReference type="Pfam" id="PF00884"/>
    </source>
</evidence>
<dbReference type="RefSeq" id="WP_160628978.1">
    <property type="nucleotide sequence ID" value="NZ_CP047593.1"/>
</dbReference>
<gene>
    <name evidence="6" type="ORF">GT409_10155</name>
</gene>
<dbReference type="KEGG" id="taer:GT409_10155"/>
<reference evidence="6 7" key="1">
    <citation type="submission" date="2020-01" db="EMBL/GenBank/DDBJ databases">
        <title>Ponticoccus aerotolerans gen. nov., sp. nov., an anaerobic bacterium and proposal of Ponticoccusceae fam. nov., Ponticoccusles ord. nov. and Ponticoccuse classis nov. in the phylum Kiritimatiellaeota.</title>
        <authorList>
            <person name="Zhou L.Y."/>
            <person name="Du Z.J."/>
        </authorList>
    </citation>
    <scope>NUCLEOTIDE SEQUENCE [LARGE SCALE GENOMIC DNA]</scope>
    <source>
        <strain evidence="6 7">S-5007</strain>
    </source>
</reference>
<dbReference type="Gene3D" id="3.40.720.10">
    <property type="entry name" value="Alkaline Phosphatase, subunit A"/>
    <property type="match status" value="1"/>
</dbReference>
<dbReference type="AlphaFoldDB" id="A0A6P1MDX6"/>
<dbReference type="SUPFAM" id="SSF53649">
    <property type="entry name" value="Alkaline phosphatase-like"/>
    <property type="match status" value="1"/>
</dbReference>
<evidence type="ECO:0000313" key="7">
    <source>
        <dbReference type="Proteomes" id="UP000464954"/>
    </source>
</evidence>
<evidence type="ECO:0000313" key="6">
    <source>
        <dbReference type="EMBL" id="QHI69796.1"/>
    </source>
</evidence>
<dbReference type="PROSITE" id="PS51318">
    <property type="entry name" value="TAT"/>
    <property type="match status" value="1"/>
</dbReference>
<protein>
    <submittedName>
        <fullName evidence="6">Sulfatase-like hydrolase/transferase</fullName>
    </submittedName>
</protein>
<keyword evidence="3 6" id="KW-0378">Hydrolase</keyword>
<dbReference type="EMBL" id="CP047593">
    <property type="protein sequence ID" value="QHI69796.1"/>
    <property type="molecule type" value="Genomic_DNA"/>
</dbReference>
<proteinExistence type="inferred from homology"/>
<keyword evidence="2" id="KW-0479">Metal-binding</keyword>
<keyword evidence="6" id="KW-0808">Transferase</keyword>
<dbReference type="GO" id="GO:0016740">
    <property type="term" value="F:transferase activity"/>
    <property type="evidence" value="ECO:0007669"/>
    <property type="project" value="UniProtKB-KW"/>
</dbReference>
<feature type="domain" description="Sulfatase N-terminal" evidence="5">
    <location>
        <begin position="35"/>
        <end position="363"/>
    </location>
</feature>
<dbReference type="PANTHER" id="PTHR42693">
    <property type="entry name" value="ARYLSULFATASE FAMILY MEMBER"/>
    <property type="match status" value="1"/>
</dbReference>
<dbReference type="InterPro" id="IPR024607">
    <property type="entry name" value="Sulfatase_CS"/>
</dbReference>
<evidence type="ECO:0000256" key="2">
    <source>
        <dbReference type="ARBA" id="ARBA00022723"/>
    </source>
</evidence>
<dbReference type="InterPro" id="IPR006311">
    <property type="entry name" value="TAT_signal"/>
</dbReference>
<keyword evidence="7" id="KW-1185">Reference proteome</keyword>
<organism evidence="6 7">
    <name type="scientific">Tichowtungia aerotolerans</name>
    <dbReference type="NCBI Taxonomy" id="2697043"/>
    <lineage>
        <taxon>Bacteria</taxon>
        <taxon>Pseudomonadati</taxon>
        <taxon>Kiritimatiellota</taxon>
        <taxon>Tichowtungiia</taxon>
        <taxon>Tichowtungiales</taxon>
        <taxon>Tichowtungiaceae</taxon>
        <taxon>Tichowtungia</taxon>
    </lineage>
</organism>
<dbReference type="InterPro" id="IPR050738">
    <property type="entry name" value="Sulfatase"/>
</dbReference>
<dbReference type="Pfam" id="PF00884">
    <property type="entry name" value="Sulfatase"/>
    <property type="match status" value="1"/>
</dbReference>
<dbReference type="InterPro" id="IPR017850">
    <property type="entry name" value="Alkaline_phosphatase_core_sf"/>
</dbReference>
<dbReference type="GO" id="GO:0046872">
    <property type="term" value="F:metal ion binding"/>
    <property type="evidence" value="ECO:0007669"/>
    <property type="project" value="UniProtKB-KW"/>
</dbReference>
<evidence type="ECO:0000256" key="4">
    <source>
        <dbReference type="ARBA" id="ARBA00022837"/>
    </source>
</evidence>
<dbReference type="Proteomes" id="UP000464954">
    <property type="component" value="Chromosome"/>
</dbReference>
<dbReference type="PROSITE" id="PS00523">
    <property type="entry name" value="SULFATASE_1"/>
    <property type="match status" value="1"/>
</dbReference>